<dbReference type="Pfam" id="PF00560">
    <property type="entry name" value="LRR_1"/>
    <property type="match status" value="8"/>
</dbReference>
<feature type="domain" description="Protein kinase" evidence="25">
    <location>
        <begin position="663"/>
        <end position="953"/>
    </location>
</feature>
<dbReference type="InterPro" id="IPR017441">
    <property type="entry name" value="Protein_kinase_ATP_BS"/>
</dbReference>
<keyword evidence="16 23" id="KW-1133">Transmembrane helix</keyword>
<dbReference type="Gene3D" id="1.10.510.10">
    <property type="entry name" value="Transferase(Phosphotransferase) domain 1"/>
    <property type="match status" value="1"/>
</dbReference>
<dbReference type="InterPro" id="IPR011009">
    <property type="entry name" value="Kinase-like_dom_sf"/>
</dbReference>
<dbReference type="Gene3D" id="3.30.200.20">
    <property type="entry name" value="Phosphorylase Kinase, domain 1"/>
    <property type="match status" value="1"/>
</dbReference>
<name>U5D8F5_AMBTC</name>
<evidence type="ECO:0000256" key="22">
    <source>
        <dbReference type="PROSITE-ProRule" id="PRU10141"/>
    </source>
</evidence>
<dbReference type="PANTHER" id="PTHR45974:SF97">
    <property type="entry name" value="PROTEIN KINASE DOMAIN-CONTAINING PROTEIN"/>
    <property type="match status" value="1"/>
</dbReference>
<evidence type="ECO:0000313" key="27">
    <source>
        <dbReference type="Proteomes" id="UP000017836"/>
    </source>
</evidence>
<dbReference type="GO" id="GO:0005886">
    <property type="term" value="C:plasma membrane"/>
    <property type="evidence" value="ECO:0007669"/>
    <property type="project" value="UniProtKB-SubCell"/>
</dbReference>
<feature type="signal peptide" evidence="24">
    <location>
        <begin position="1"/>
        <end position="20"/>
    </location>
</feature>
<dbReference type="HOGENOM" id="CLU_000288_22_0_1"/>
<proteinExistence type="inferred from homology"/>
<dbReference type="Proteomes" id="UP000017836">
    <property type="component" value="Unassembled WGS sequence"/>
</dbReference>
<dbReference type="KEGG" id="atr:18446880"/>
<dbReference type="GO" id="GO:0005524">
    <property type="term" value="F:ATP binding"/>
    <property type="evidence" value="ECO:0007669"/>
    <property type="project" value="UniProtKB-UniRule"/>
</dbReference>
<dbReference type="InterPro" id="IPR008271">
    <property type="entry name" value="Ser/Thr_kinase_AS"/>
</dbReference>
<comment type="similarity">
    <text evidence="3">Belongs to the RLP family.</text>
</comment>
<keyword evidence="11 24" id="KW-0732">Signal</keyword>
<evidence type="ECO:0000256" key="16">
    <source>
        <dbReference type="ARBA" id="ARBA00022989"/>
    </source>
</evidence>
<dbReference type="FunFam" id="3.80.10.10:FF:000676">
    <property type="entry name" value="LRR receptor-like serine/threonine-protein kinase FLS2"/>
    <property type="match status" value="1"/>
</dbReference>
<dbReference type="FunFam" id="3.80.10.10:FF:000111">
    <property type="entry name" value="LRR receptor-like serine/threonine-protein kinase ERECTA"/>
    <property type="match status" value="1"/>
</dbReference>
<dbReference type="FunFam" id="1.10.510.10:FF:000358">
    <property type="entry name" value="Putative leucine-rich repeat receptor-like serine/threonine-protein kinase"/>
    <property type="match status" value="1"/>
</dbReference>
<evidence type="ECO:0000256" key="4">
    <source>
        <dbReference type="ARBA" id="ARBA00012513"/>
    </source>
</evidence>
<dbReference type="InterPro" id="IPR001611">
    <property type="entry name" value="Leu-rich_rpt"/>
</dbReference>
<dbReference type="InterPro" id="IPR013210">
    <property type="entry name" value="LRR_N_plant-typ"/>
</dbReference>
<keyword evidence="14" id="KW-0418">Kinase</keyword>
<dbReference type="InterPro" id="IPR032675">
    <property type="entry name" value="LRR_dom_sf"/>
</dbReference>
<evidence type="ECO:0000256" key="12">
    <source>
        <dbReference type="ARBA" id="ARBA00022737"/>
    </source>
</evidence>
<dbReference type="Gramene" id="ERN18505">
    <property type="protein sequence ID" value="ERN18505"/>
    <property type="gene ID" value="AMTR_s00065p00025040"/>
</dbReference>
<keyword evidence="8" id="KW-0433">Leucine-rich repeat</keyword>
<dbReference type="GO" id="GO:0004672">
    <property type="term" value="F:protein kinase activity"/>
    <property type="evidence" value="ECO:0000318"/>
    <property type="project" value="GO_Central"/>
</dbReference>
<dbReference type="GO" id="GO:0004674">
    <property type="term" value="F:protein serine/threonine kinase activity"/>
    <property type="evidence" value="ECO:0007669"/>
    <property type="project" value="UniProtKB-KW"/>
</dbReference>
<evidence type="ECO:0000256" key="23">
    <source>
        <dbReference type="SAM" id="Phobius"/>
    </source>
</evidence>
<organism evidence="26 27">
    <name type="scientific">Amborella trichopoda</name>
    <dbReference type="NCBI Taxonomy" id="13333"/>
    <lineage>
        <taxon>Eukaryota</taxon>
        <taxon>Viridiplantae</taxon>
        <taxon>Streptophyta</taxon>
        <taxon>Embryophyta</taxon>
        <taxon>Tracheophyta</taxon>
        <taxon>Spermatophyta</taxon>
        <taxon>Magnoliopsida</taxon>
        <taxon>Amborellales</taxon>
        <taxon>Amborellaceae</taxon>
        <taxon>Amborella</taxon>
    </lineage>
</organism>
<keyword evidence="12" id="KW-0677">Repeat</keyword>
<dbReference type="Pfam" id="PF08263">
    <property type="entry name" value="LRRNT_2"/>
    <property type="match status" value="1"/>
</dbReference>
<feature type="transmembrane region" description="Helical" evidence="23">
    <location>
        <begin position="603"/>
        <end position="625"/>
    </location>
</feature>
<dbReference type="EMBL" id="KI392088">
    <property type="protein sequence ID" value="ERN18505.1"/>
    <property type="molecule type" value="Genomic_DNA"/>
</dbReference>
<comment type="similarity">
    <text evidence="2">Belongs to the protein kinase superfamily. Ser/Thr protein kinase family.</text>
</comment>
<dbReference type="OMA" id="IPLKNEC"/>
<dbReference type="Pfam" id="PF13855">
    <property type="entry name" value="LRR_8"/>
    <property type="match status" value="2"/>
</dbReference>
<dbReference type="InterPro" id="IPR003591">
    <property type="entry name" value="Leu-rich_rpt_typical-subtyp"/>
</dbReference>
<evidence type="ECO:0000256" key="11">
    <source>
        <dbReference type="ARBA" id="ARBA00022729"/>
    </source>
</evidence>
<keyword evidence="7" id="KW-0597">Phosphoprotein</keyword>
<feature type="binding site" evidence="22">
    <location>
        <position position="691"/>
    </location>
    <ligand>
        <name>ATP</name>
        <dbReference type="ChEBI" id="CHEBI:30616"/>
    </ligand>
</feature>
<dbReference type="EC" id="2.7.11.1" evidence="4"/>
<dbReference type="eggNOG" id="ENOG502QPTD">
    <property type="taxonomic scope" value="Eukaryota"/>
</dbReference>
<evidence type="ECO:0000256" key="15">
    <source>
        <dbReference type="ARBA" id="ARBA00022840"/>
    </source>
</evidence>
<dbReference type="PROSITE" id="PS00108">
    <property type="entry name" value="PROTEIN_KINASE_ST"/>
    <property type="match status" value="1"/>
</dbReference>
<dbReference type="Gene3D" id="3.80.10.10">
    <property type="entry name" value="Ribonuclease Inhibitor"/>
    <property type="match status" value="3"/>
</dbReference>
<keyword evidence="6" id="KW-0723">Serine/threonine-protein kinase</keyword>
<dbReference type="CDD" id="cd14066">
    <property type="entry name" value="STKc_IRAK"/>
    <property type="match status" value="1"/>
</dbReference>
<evidence type="ECO:0000256" key="14">
    <source>
        <dbReference type="ARBA" id="ARBA00022777"/>
    </source>
</evidence>
<evidence type="ECO:0000256" key="13">
    <source>
        <dbReference type="ARBA" id="ARBA00022741"/>
    </source>
</evidence>
<evidence type="ECO:0000256" key="18">
    <source>
        <dbReference type="ARBA" id="ARBA00023170"/>
    </source>
</evidence>
<evidence type="ECO:0000256" key="5">
    <source>
        <dbReference type="ARBA" id="ARBA00022475"/>
    </source>
</evidence>
<dbReference type="FunFam" id="3.80.10.10:FF:000233">
    <property type="entry name" value="Leucine-rich repeat receptor-like protein kinase TDR"/>
    <property type="match status" value="1"/>
</dbReference>
<evidence type="ECO:0000256" key="19">
    <source>
        <dbReference type="ARBA" id="ARBA00023180"/>
    </source>
</evidence>
<gene>
    <name evidence="26" type="ORF">AMTR_s00065p00025040</name>
</gene>
<evidence type="ECO:0000256" key="17">
    <source>
        <dbReference type="ARBA" id="ARBA00023136"/>
    </source>
</evidence>
<dbReference type="PROSITE" id="PS50011">
    <property type="entry name" value="PROTEIN_KINASE_DOM"/>
    <property type="match status" value="1"/>
</dbReference>
<evidence type="ECO:0000256" key="3">
    <source>
        <dbReference type="ARBA" id="ARBA00009592"/>
    </source>
</evidence>
<dbReference type="PROSITE" id="PS00107">
    <property type="entry name" value="PROTEIN_KINASE_ATP"/>
    <property type="match status" value="1"/>
</dbReference>
<dbReference type="STRING" id="13333.U5D8F5"/>
<evidence type="ECO:0000256" key="6">
    <source>
        <dbReference type="ARBA" id="ARBA00022527"/>
    </source>
</evidence>
<accession>U5D8F5</accession>
<dbReference type="SMART" id="SM00369">
    <property type="entry name" value="LRR_TYP"/>
    <property type="match status" value="8"/>
</dbReference>
<evidence type="ECO:0000313" key="26">
    <source>
        <dbReference type="EMBL" id="ERN18505.1"/>
    </source>
</evidence>
<dbReference type="GO" id="GO:0009791">
    <property type="term" value="P:post-embryonic development"/>
    <property type="evidence" value="ECO:0007669"/>
    <property type="project" value="UniProtKB-ARBA"/>
</dbReference>
<evidence type="ECO:0000256" key="10">
    <source>
        <dbReference type="ARBA" id="ARBA00022692"/>
    </source>
</evidence>
<sequence>MASIFQLFILLFICVRTISGAGKPLRGASNTRNALMDFKSGVAMDPFSSLSNWNTTIPVCKWTGITCRKSGRNVKVIQLDLNGKSLHGVISPSICSLSSLYVLDLSGNYFEGHIPGEIGSLLRLQQLSLAENMLEGSIPVQLGSVTGLEYLDLGTNSLSGEIPPSLFYNCTSLQYVDLSNNSLSGEIGFFRLPELRFLLLWSNRLVGNLPESLTNSSKLEWVDLESNFLVGELPTSIVRAMNHLQFLHLSYNKFVSHENNTNLRPFFSSLTQCLNLQELELAGNRLGGEVPMDIGKLLPASLIQLHLEENAIHGYLPPSIAELSNLTLLNLSSNFISGSIPPEISRLSKLERVCLSNNSLTGEIPVTLGEIKQLGLLDLSKNNLSGSIPATLSNLMQLRRLLLYENKISGIIPPSLGRCNNLEILDLSHNLLNGTIPREVAALRNLKLYLNLSRNYLEGPLPLELSKMEMVLAIDLSSNNFTGSVPPQLGSCIAIEYLNISHNSFLGTVPSSVGSLPYLNTLDLSSNNFSGELPESLKNLATLRLLNLSFNDFSGEVPATGVFKTLTMAAFEGNSKLCGGPIKVLLPPCNGSTQAKKHIKKSLILPILLTVSATPCVVCCFSYYLSLKRKKMGIFDGGEGDLLKVLSFPRLTQHQLAEATDGFNPSSLVGSGRFGHVYKGTLKDQTLVAVKVLDLQVTESNTKSFERECRVLKRIRHRNLIKIITACSKPDFKALVLPFMANGSLETHLYGPQGGLSLVRVVHICSDIAEGVAYLHHHAPVRVIHCDLKPSNVLLDEEMGALVADFGVARLAGSGAMGSEEVSSGSGTGLLCGSIGYIAPEYGLGRNASTEGDVYSFGILVLEMVTGRRPVDLTFQQGLTLQDWVKGHYPHNMDPIIERTVSIEDETLSSPRLRRLIAIELIELGLLCTQRTPKKRPTMMEIADELGRLKQFIAEENTTTESDVVASSS</sequence>
<evidence type="ECO:0000256" key="2">
    <source>
        <dbReference type="ARBA" id="ARBA00008684"/>
    </source>
</evidence>
<keyword evidence="10 23" id="KW-0812">Transmembrane</keyword>
<dbReference type="FunFam" id="3.30.200.20:FF:000543">
    <property type="entry name" value="Putative leucine-rich repeat receptor-like serine/threonine-protein kinase"/>
    <property type="match status" value="1"/>
</dbReference>
<keyword evidence="5" id="KW-1003">Cell membrane</keyword>
<keyword evidence="19" id="KW-0325">Glycoprotein</keyword>
<evidence type="ECO:0000256" key="8">
    <source>
        <dbReference type="ARBA" id="ARBA00022614"/>
    </source>
</evidence>
<dbReference type="Pfam" id="PF00069">
    <property type="entry name" value="Pkinase"/>
    <property type="match status" value="1"/>
</dbReference>
<evidence type="ECO:0000259" key="25">
    <source>
        <dbReference type="PROSITE" id="PS50011"/>
    </source>
</evidence>
<dbReference type="InterPro" id="IPR000719">
    <property type="entry name" value="Prot_kinase_dom"/>
</dbReference>
<keyword evidence="15 22" id="KW-0067">ATP-binding</keyword>
<keyword evidence="27" id="KW-1185">Reference proteome</keyword>
<keyword evidence="9" id="KW-0808">Transferase</keyword>
<keyword evidence="17 23" id="KW-0472">Membrane</keyword>
<comment type="subcellular location">
    <subcellularLocation>
        <location evidence="1">Cell membrane</location>
        <topology evidence="1">Single-pass membrane protein</topology>
    </subcellularLocation>
</comment>
<reference evidence="27" key="1">
    <citation type="journal article" date="2013" name="Science">
        <title>The Amborella genome and the evolution of flowering plants.</title>
        <authorList>
            <consortium name="Amborella Genome Project"/>
        </authorList>
    </citation>
    <scope>NUCLEOTIDE SEQUENCE [LARGE SCALE GENOMIC DNA]</scope>
</reference>
<comment type="catalytic activity">
    <reaction evidence="20">
        <text>L-threonyl-[protein] + ATP = O-phospho-L-threonyl-[protein] + ADP + H(+)</text>
        <dbReference type="Rhea" id="RHEA:46608"/>
        <dbReference type="Rhea" id="RHEA-COMP:11060"/>
        <dbReference type="Rhea" id="RHEA-COMP:11605"/>
        <dbReference type="ChEBI" id="CHEBI:15378"/>
        <dbReference type="ChEBI" id="CHEBI:30013"/>
        <dbReference type="ChEBI" id="CHEBI:30616"/>
        <dbReference type="ChEBI" id="CHEBI:61977"/>
        <dbReference type="ChEBI" id="CHEBI:456216"/>
        <dbReference type="EC" id="2.7.11.1"/>
    </reaction>
</comment>
<comment type="catalytic activity">
    <reaction evidence="21">
        <text>L-seryl-[protein] + ATP = O-phospho-L-seryl-[protein] + ADP + H(+)</text>
        <dbReference type="Rhea" id="RHEA:17989"/>
        <dbReference type="Rhea" id="RHEA-COMP:9863"/>
        <dbReference type="Rhea" id="RHEA-COMP:11604"/>
        <dbReference type="ChEBI" id="CHEBI:15378"/>
        <dbReference type="ChEBI" id="CHEBI:29999"/>
        <dbReference type="ChEBI" id="CHEBI:30616"/>
        <dbReference type="ChEBI" id="CHEBI:83421"/>
        <dbReference type="ChEBI" id="CHEBI:456216"/>
        <dbReference type="EC" id="2.7.11.1"/>
    </reaction>
</comment>
<keyword evidence="18" id="KW-0675">Receptor</keyword>
<dbReference type="AlphaFoldDB" id="U5D8F5"/>
<evidence type="ECO:0000256" key="24">
    <source>
        <dbReference type="SAM" id="SignalP"/>
    </source>
</evidence>
<evidence type="ECO:0000256" key="7">
    <source>
        <dbReference type="ARBA" id="ARBA00022553"/>
    </source>
</evidence>
<dbReference type="PANTHER" id="PTHR45974">
    <property type="entry name" value="RECEPTOR-LIKE PROTEIN 55"/>
    <property type="match status" value="1"/>
</dbReference>
<dbReference type="SMART" id="SM00220">
    <property type="entry name" value="S_TKc"/>
    <property type="match status" value="1"/>
</dbReference>
<evidence type="ECO:0000256" key="21">
    <source>
        <dbReference type="ARBA" id="ARBA00048679"/>
    </source>
</evidence>
<protein>
    <recommendedName>
        <fullName evidence="4">non-specific serine/threonine protein kinase</fullName>
        <ecNumber evidence="4">2.7.11.1</ecNumber>
    </recommendedName>
</protein>
<dbReference type="SUPFAM" id="SSF56112">
    <property type="entry name" value="Protein kinase-like (PK-like)"/>
    <property type="match status" value="1"/>
</dbReference>
<keyword evidence="13 22" id="KW-0547">Nucleotide-binding</keyword>
<evidence type="ECO:0000256" key="20">
    <source>
        <dbReference type="ARBA" id="ARBA00047899"/>
    </source>
</evidence>
<dbReference type="SUPFAM" id="SSF52058">
    <property type="entry name" value="L domain-like"/>
    <property type="match status" value="2"/>
</dbReference>
<evidence type="ECO:0000256" key="9">
    <source>
        <dbReference type="ARBA" id="ARBA00022679"/>
    </source>
</evidence>
<feature type="chain" id="PRO_5004658700" description="non-specific serine/threonine protein kinase" evidence="24">
    <location>
        <begin position="21"/>
        <end position="969"/>
    </location>
</feature>
<evidence type="ECO:0000256" key="1">
    <source>
        <dbReference type="ARBA" id="ARBA00004162"/>
    </source>
</evidence>
<dbReference type="OrthoDB" id="4062651at2759"/>